<proteinExistence type="predicted"/>
<feature type="repeat" description="RCC1" evidence="1">
    <location>
        <begin position="1102"/>
        <end position="1156"/>
    </location>
</feature>
<dbReference type="Pfam" id="PF00415">
    <property type="entry name" value="RCC1"/>
    <property type="match status" value="2"/>
</dbReference>
<dbReference type="GO" id="GO:0006511">
    <property type="term" value="P:ubiquitin-dependent protein catabolic process"/>
    <property type="evidence" value="ECO:0000318"/>
    <property type="project" value="GO_Central"/>
</dbReference>
<evidence type="ECO:0000313" key="2">
    <source>
        <dbReference type="EMBL" id="EDQ92845.1"/>
    </source>
</evidence>
<gene>
    <name evidence="2" type="ORF">MONBRDRAFT_30797</name>
</gene>
<evidence type="ECO:0000313" key="3">
    <source>
        <dbReference type="Proteomes" id="UP000001357"/>
    </source>
</evidence>
<protein>
    <submittedName>
        <fullName evidence="2">Uncharacterized protein</fullName>
    </submittedName>
</protein>
<accession>A9UPB1</accession>
<dbReference type="PRINTS" id="PR00633">
    <property type="entry name" value="RCCNDNSATION"/>
</dbReference>
<dbReference type="Proteomes" id="UP000001357">
    <property type="component" value="Unassembled WGS sequence"/>
</dbReference>
<dbReference type="InterPro" id="IPR000408">
    <property type="entry name" value="Reg_chr_condens"/>
</dbReference>
<dbReference type="GO" id="GO:0005737">
    <property type="term" value="C:cytoplasm"/>
    <property type="evidence" value="ECO:0000318"/>
    <property type="project" value="GO_Central"/>
</dbReference>
<organism evidence="2 3">
    <name type="scientific">Monosiga brevicollis</name>
    <name type="common">Choanoflagellate</name>
    <dbReference type="NCBI Taxonomy" id="81824"/>
    <lineage>
        <taxon>Eukaryota</taxon>
        <taxon>Choanoflagellata</taxon>
        <taxon>Craspedida</taxon>
        <taxon>Salpingoecidae</taxon>
        <taxon>Monosiga</taxon>
    </lineage>
</organism>
<name>A9UPB1_MONBE</name>
<dbReference type="EMBL" id="CH991543">
    <property type="protein sequence ID" value="EDQ92845.1"/>
    <property type="molecule type" value="Genomic_DNA"/>
</dbReference>
<reference evidence="2 3" key="1">
    <citation type="journal article" date="2008" name="Nature">
        <title>The genome of the choanoflagellate Monosiga brevicollis and the origin of metazoans.</title>
        <authorList>
            <consortium name="JGI Sequencing"/>
            <person name="King N."/>
            <person name="Westbrook M.J."/>
            <person name="Young S.L."/>
            <person name="Kuo A."/>
            <person name="Abedin M."/>
            <person name="Chapman J."/>
            <person name="Fairclough S."/>
            <person name="Hellsten U."/>
            <person name="Isogai Y."/>
            <person name="Letunic I."/>
            <person name="Marr M."/>
            <person name="Pincus D."/>
            <person name="Putnam N."/>
            <person name="Rokas A."/>
            <person name="Wright K.J."/>
            <person name="Zuzow R."/>
            <person name="Dirks W."/>
            <person name="Good M."/>
            <person name="Goodstein D."/>
            <person name="Lemons D."/>
            <person name="Li W."/>
            <person name="Lyons J.B."/>
            <person name="Morris A."/>
            <person name="Nichols S."/>
            <person name="Richter D.J."/>
            <person name="Salamov A."/>
            <person name="Bork P."/>
            <person name="Lim W.A."/>
            <person name="Manning G."/>
            <person name="Miller W.T."/>
            <person name="McGinnis W."/>
            <person name="Shapiro H."/>
            <person name="Tjian R."/>
            <person name="Grigoriev I.V."/>
            <person name="Rokhsar D."/>
        </authorList>
    </citation>
    <scope>NUCLEOTIDE SEQUENCE [LARGE SCALE GENOMIC DNA]</scope>
    <source>
        <strain evidence="3">MX1 / ATCC 50154</strain>
    </source>
</reference>
<dbReference type="PROSITE" id="PS50012">
    <property type="entry name" value="RCC1_3"/>
    <property type="match status" value="3"/>
</dbReference>
<dbReference type="InterPro" id="IPR051553">
    <property type="entry name" value="Ran_GTPase-activating"/>
</dbReference>
<dbReference type="SUPFAM" id="SSF50985">
    <property type="entry name" value="RCC1/BLIP-II"/>
    <property type="match status" value="2"/>
</dbReference>
<feature type="repeat" description="RCC1" evidence="1">
    <location>
        <begin position="881"/>
        <end position="932"/>
    </location>
</feature>
<dbReference type="GO" id="GO:0061630">
    <property type="term" value="F:ubiquitin protein ligase activity"/>
    <property type="evidence" value="ECO:0000318"/>
    <property type="project" value="GO_Central"/>
</dbReference>
<feature type="repeat" description="RCC1" evidence="1">
    <location>
        <begin position="808"/>
        <end position="866"/>
    </location>
</feature>
<dbReference type="KEGG" id="mbr:MONBRDRAFT_30797"/>
<dbReference type="PANTHER" id="PTHR45982:SF1">
    <property type="entry name" value="REGULATOR OF CHROMOSOME CONDENSATION"/>
    <property type="match status" value="1"/>
</dbReference>
<dbReference type="Gene3D" id="2.130.10.30">
    <property type="entry name" value="Regulator of chromosome condensation 1/beta-lactamase-inhibitor protein II"/>
    <property type="match status" value="2"/>
</dbReference>
<dbReference type="PANTHER" id="PTHR45982">
    <property type="entry name" value="REGULATOR OF CHROMOSOME CONDENSATION"/>
    <property type="match status" value="1"/>
</dbReference>
<dbReference type="STRING" id="81824.A9UPB1"/>
<dbReference type="InParanoid" id="A9UPB1"/>
<keyword evidence="3" id="KW-1185">Reference proteome</keyword>
<evidence type="ECO:0000256" key="1">
    <source>
        <dbReference type="PROSITE-ProRule" id="PRU00235"/>
    </source>
</evidence>
<dbReference type="eggNOG" id="KOG1426">
    <property type="taxonomic scope" value="Eukaryota"/>
</dbReference>
<dbReference type="RefSeq" id="XP_001742607.1">
    <property type="nucleotide sequence ID" value="XM_001742555.1"/>
</dbReference>
<dbReference type="Pfam" id="PF13540">
    <property type="entry name" value="RCC1_2"/>
    <property type="match status" value="1"/>
</dbReference>
<dbReference type="InterPro" id="IPR009091">
    <property type="entry name" value="RCC1/BLIP-II"/>
</dbReference>
<sequence length="1437" mass="157505">MTKARHESTQLLQLEVVQGTDPSNNNVIRAHAAISTPKIACFAYATSEFLYLCVKPAAQTAATRQIPWFNEEGMTILHLALNSSGEYVVAITKNSSLVIVPVAPLLAPLVHAGPAVGLPRQPFRWPHGLSLPPFSFPGDDVKCLAPDKTLNGSSCLAVWEPVPGFHAYAIVGGASNLHFVHLESRQVFSVRTFSPKQEIEDMRVIYSAHDDGRAHLVWRQGQTFGHMLLQYRSFNSEGEMQLHTIIDDYGGVPYMKPTKTTCKASHGPSLQYFQSEEAISEDSDAPFQESGTGAGTQPARIVAIDMHQNRASIYGDLNMFQEAFRLQLPTGVKAISFSKLIAAAVVANDHGEYRIQLLLNAWLTKTSTAQDSPNLGSSHQASQDAETIFSEEVLPAGWTDPLMVVPDRSQPPDRAFFIMFPEGLQHVQIIQDFDELCLERLRAGEDASRLLFALSRTSNEIYARAAQQCIASGQYAQGLEYFLKQGANNPMGIIHLFVEHGSAFDLLSQPKHELPQTRMHSHTLTCCFNGGSERGRTGSHAHDAFGRVPADKPMSEAEILEHAQDFARDNWDYNPSTSFALAIQSGLHGYGLRIAHARSMLDEALRHVIKANQVPPEQQAVDFLIEQELTRSITEMLDGHLLRSLHPDDIVRLLTSEPKMFRECTVFVRPVLHELSLASLESLLAYLNPARFHINAILQRAQEEELEGGSAEADEPRFARCLMQLFATALLLLHKHRLAGAASEREYLELCPWHREPHNAVRNAFVERTSHHGSDLTASPLLGSLDDDALSDDEEQRYQRFGDLGLGGELYVWGTGEDGRLGLGEFFVDQHLAQPMHVIRPLRSHDTWKVLSVSCGQDFSTAITSGGIYTWGNNQHGQSVEGLWGWGNNDHGQLALPHYANVASPKRLMAIERLSPEVLVAGAYHTAFITQQGKAFACGRGCEGQLFNTVAVERQHEPQPIFIPEDGTPIRLLAAGAFCTILVSHGHRSWLSGELRAIDVTTKHAPRRSKLAEKAAPLPGPRCLDSGTVDIAAIDAIEAHTQHAIALLEEGSLAALGSNSSAAMGLASNGVFATWQPIPNLKTCFQDIGVGETFSVAIDNDGRVWSWGTGRFGELGTNELQAQRQYPSVIPDIDAQNQFSLQSDLSDASNVALGRTCMPAGLRRKRAISAKQTVKRTTPQRAQHPALAVLARLDAAKAFATDFPDSSISAVADRYYTEVLLPYVELIRTPPPGLQQDLDNVAAFKEPVFFDAILDALEELPVSDVVINQLVEALAAMEPQITTTQLVQHPTLVARTSIDLKMQLSTLLLSQTNAFVQTQQEQDSRAQVVRNILDNVHKAIVARPGLSLSHGAAYALQDAGRGEVTAGRADVVIFSCGHHFPKQGFDAQVLQRFAREVQQSSSGAGALWANVLRKEYQKSAGLIQLACPNCVLSTLSS</sequence>
<dbReference type="GeneID" id="5887426"/>
<dbReference type="GO" id="GO:0016567">
    <property type="term" value="P:protein ubiquitination"/>
    <property type="evidence" value="ECO:0000318"/>
    <property type="project" value="GO_Central"/>
</dbReference>